<reference evidence="3 4" key="1">
    <citation type="journal article" date="2018" name="Gigascience">
        <title>Genomes of trombidid mites reveal novel predicted allergens and laterally-transferred genes associated with secondary metabolism.</title>
        <authorList>
            <person name="Dong X."/>
            <person name="Chaisiri K."/>
            <person name="Xia D."/>
            <person name="Armstrong S.D."/>
            <person name="Fang Y."/>
            <person name="Donnelly M.J."/>
            <person name="Kadowaki T."/>
            <person name="McGarry J.W."/>
            <person name="Darby A.C."/>
            <person name="Makepeace B.L."/>
        </authorList>
    </citation>
    <scope>NUCLEOTIDE SEQUENCE [LARGE SCALE GENOMIC DNA]</scope>
    <source>
        <strain evidence="3">UoL-UT</strain>
    </source>
</reference>
<dbReference type="GO" id="GO:0005737">
    <property type="term" value="C:cytoplasm"/>
    <property type="evidence" value="ECO:0007669"/>
    <property type="project" value="TreeGrafter"/>
</dbReference>
<dbReference type="PANTHER" id="PTHR14950:SF37">
    <property type="entry name" value="ENDORIBONUCLEASE DICER"/>
    <property type="match status" value="1"/>
</dbReference>
<gene>
    <name evidence="3" type="ORF">B4U80_12207</name>
</gene>
<dbReference type="InterPro" id="IPR000999">
    <property type="entry name" value="RNase_III_dom"/>
</dbReference>
<dbReference type="SMART" id="SM00535">
    <property type="entry name" value="RIBOc"/>
    <property type="match status" value="1"/>
</dbReference>
<dbReference type="GO" id="GO:0031054">
    <property type="term" value="P:pre-miRNA processing"/>
    <property type="evidence" value="ECO:0007669"/>
    <property type="project" value="TreeGrafter"/>
</dbReference>
<dbReference type="AlphaFoldDB" id="A0A443RWQ8"/>
<dbReference type="GO" id="GO:0004530">
    <property type="term" value="F:deoxyribonuclease I activity"/>
    <property type="evidence" value="ECO:0007669"/>
    <property type="project" value="TreeGrafter"/>
</dbReference>
<dbReference type="VEuPathDB" id="VectorBase:LDEU012219"/>
<dbReference type="PANTHER" id="PTHR14950">
    <property type="entry name" value="DICER-RELATED"/>
    <property type="match status" value="1"/>
</dbReference>
<dbReference type="GO" id="GO:0030422">
    <property type="term" value="P:siRNA processing"/>
    <property type="evidence" value="ECO:0007669"/>
    <property type="project" value="TreeGrafter"/>
</dbReference>
<feature type="non-terminal residue" evidence="3">
    <location>
        <position position="315"/>
    </location>
</feature>
<organism evidence="3 4">
    <name type="scientific">Leptotrombidium deliense</name>
    <dbReference type="NCBI Taxonomy" id="299467"/>
    <lineage>
        <taxon>Eukaryota</taxon>
        <taxon>Metazoa</taxon>
        <taxon>Ecdysozoa</taxon>
        <taxon>Arthropoda</taxon>
        <taxon>Chelicerata</taxon>
        <taxon>Arachnida</taxon>
        <taxon>Acari</taxon>
        <taxon>Acariformes</taxon>
        <taxon>Trombidiformes</taxon>
        <taxon>Prostigmata</taxon>
        <taxon>Anystina</taxon>
        <taxon>Parasitengona</taxon>
        <taxon>Trombiculoidea</taxon>
        <taxon>Trombiculidae</taxon>
        <taxon>Leptotrombidium</taxon>
    </lineage>
</organism>
<name>A0A443RWQ8_9ACAR</name>
<dbReference type="Pfam" id="PF00636">
    <property type="entry name" value="Ribonuclease_3"/>
    <property type="match status" value="1"/>
</dbReference>
<dbReference type="GO" id="GO:0006309">
    <property type="term" value="P:apoptotic DNA fragmentation"/>
    <property type="evidence" value="ECO:0007669"/>
    <property type="project" value="TreeGrafter"/>
</dbReference>
<feature type="domain" description="RNase III" evidence="2">
    <location>
        <begin position="180"/>
        <end position="314"/>
    </location>
</feature>
<evidence type="ECO:0000259" key="2">
    <source>
        <dbReference type="PROSITE" id="PS50142"/>
    </source>
</evidence>
<dbReference type="STRING" id="299467.A0A443RWQ8"/>
<dbReference type="GO" id="GO:0004525">
    <property type="term" value="F:ribonuclease III activity"/>
    <property type="evidence" value="ECO:0007669"/>
    <property type="project" value="InterPro"/>
</dbReference>
<dbReference type="GO" id="GO:0003723">
    <property type="term" value="F:RNA binding"/>
    <property type="evidence" value="ECO:0007669"/>
    <property type="project" value="TreeGrafter"/>
</dbReference>
<comment type="caution">
    <text evidence="3">The sequence shown here is derived from an EMBL/GenBank/DDBJ whole genome shotgun (WGS) entry which is preliminary data.</text>
</comment>
<protein>
    <submittedName>
        <fullName evidence="3">Endoribonuclease Dcr-1-like protein</fullName>
    </submittedName>
</protein>
<dbReference type="EMBL" id="NCKV01022483">
    <property type="protein sequence ID" value="RWS19821.1"/>
    <property type="molecule type" value="Genomic_DNA"/>
</dbReference>
<proteinExistence type="predicted"/>
<dbReference type="CDD" id="cd00593">
    <property type="entry name" value="RIBOc"/>
    <property type="match status" value="1"/>
</dbReference>
<dbReference type="Proteomes" id="UP000288716">
    <property type="component" value="Unassembled WGS sequence"/>
</dbReference>
<dbReference type="InterPro" id="IPR036389">
    <property type="entry name" value="RNase_III_sf"/>
</dbReference>
<evidence type="ECO:0000256" key="1">
    <source>
        <dbReference type="ARBA" id="ARBA00022801"/>
    </source>
</evidence>
<keyword evidence="1" id="KW-0378">Hydrolase</keyword>
<dbReference type="SUPFAM" id="SSF69065">
    <property type="entry name" value="RNase III domain-like"/>
    <property type="match status" value="1"/>
</dbReference>
<dbReference type="PROSITE" id="PS50142">
    <property type="entry name" value="RNASE_3_2"/>
    <property type="match status" value="1"/>
</dbReference>
<dbReference type="Gene3D" id="1.10.1520.10">
    <property type="entry name" value="Ribonuclease III domain"/>
    <property type="match status" value="1"/>
</dbReference>
<dbReference type="GO" id="GO:0005634">
    <property type="term" value="C:nucleus"/>
    <property type="evidence" value="ECO:0007669"/>
    <property type="project" value="TreeGrafter"/>
</dbReference>
<sequence>MNLEDYDIVNADDLGSDMEVEDSWWMASVDDDDNDESMEIVDSDEDWDKVYDEQSALESDESASIIQEEEIVQQNVSNNNVSAIKSIEVKRVDERNLAFNPVPVDKIGAGMPLKLTVNRSIENFDWNNFRDKIESNLKQTYKRIRSEFTFQSGENDNIEPDAKQELCETINEKIKKDERIESFDEAREVVDTPNANLILQAFTSKRCDDILNFERLEMIGDSFLKFSSALYMFCKFPELSVDFLVRLKHKQVSNFNLYRFGKGSRISKKMGFYKFNPSRCISSAFNEDNEQEIDDKSVADCVEALIEAYLLKSGP</sequence>
<keyword evidence="4" id="KW-1185">Reference proteome</keyword>
<evidence type="ECO:0000313" key="3">
    <source>
        <dbReference type="EMBL" id="RWS19821.1"/>
    </source>
</evidence>
<evidence type="ECO:0000313" key="4">
    <source>
        <dbReference type="Proteomes" id="UP000288716"/>
    </source>
</evidence>
<accession>A0A443RWQ8</accession>
<dbReference type="OrthoDB" id="2392202at2759"/>